<keyword evidence="6 15" id="KW-0547">Nucleotide-binding</keyword>
<dbReference type="Gene3D" id="3.40.50.10050">
    <property type="entry name" value="Translation initiation factor IF- 2, domain 3"/>
    <property type="match status" value="1"/>
</dbReference>
<feature type="compositionally biased region" description="Basic and acidic residues" evidence="16">
    <location>
        <begin position="1270"/>
        <end position="1280"/>
    </location>
</feature>
<feature type="region of interest" description="Disordered" evidence="16">
    <location>
        <begin position="1813"/>
        <end position="1859"/>
    </location>
</feature>
<feature type="compositionally biased region" description="Low complexity" evidence="16">
    <location>
        <begin position="1129"/>
        <end position="1145"/>
    </location>
</feature>
<dbReference type="Gene3D" id="1.10.510.10">
    <property type="entry name" value="Transferase(Phosphotransferase) domain 1"/>
    <property type="match status" value="1"/>
</dbReference>
<feature type="binding site" evidence="15">
    <location>
        <position position="824"/>
    </location>
    <ligand>
        <name>ATP</name>
        <dbReference type="ChEBI" id="CHEBI:30616"/>
    </ligand>
</feature>
<dbReference type="EMBL" id="OA886479">
    <property type="protein sequence ID" value="CAD7282875.1"/>
    <property type="molecule type" value="Genomic_DNA"/>
</dbReference>
<feature type="region of interest" description="Disordered" evidence="16">
    <location>
        <begin position="1965"/>
        <end position="2001"/>
    </location>
</feature>
<dbReference type="FunFam" id="3.40.50.10050:FF:000001">
    <property type="entry name" value="Translation initiation factor IF-2"/>
    <property type="match status" value="1"/>
</dbReference>
<dbReference type="PANTHER" id="PTHR43381">
    <property type="entry name" value="TRANSLATION INITIATION FACTOR IF-2-RELATED"/>
    <property type="match status" value="1"/>
</dbReference>
<dbReference type="InterPro" id="IPR011009">
    <property type="entry name" value="Kinase-like_dom_sf"/>
</dbReference>
<evidence type="ECO:0000313" key="20">
    <source>
        <dbReference type="Proteomes" id="UP000678499"/>
    </source>
</evidence>
<keyword evidence="20" id="KW-1185">Reference proteome</keyword>
<dbReference type="CDD" id="cd03692">
    <property type="entry name" value="mtIF2_IVc"/>
    <property type="match status" value="1"/>
</dbReference>
<evidence type="ECO:0000256" key="6">
    <source>
        <dbReference type="ARBA" id="ARBA00022741"/>
    </source>
</evidence>
<dbReference type="GO" id="GO:0004674">
    <property type="term" value="F:protein serine/threonine kinase activity"/>
    <property type="evidence" value="ECO:0007669"/>
    <property type="project" value="UniProtKB-KW"/>
</dbReference>
<comment type="function">
    <text evidence="13">One of the essential components for the initiation of protein synthesis. Protects formylmethionyl-tRNA from spontaneous hydrolysis and promotes its binding to the 30S ribosomal subunits. Also involved in the hydrolysis of GTP during the formation of the 70S ribosomal complex.</text>
</comment>
<feature type="compositionally biased region" description="Basic and acidic residues" evidence="16">
    <location>
        <begin position="1545"/>
        <end position="1554"/>
    </location>
</feature>
<dbReference type="Proteomes" id="UP000678499">
    <property type="component" value="Unassembled WGS sequence"/>
</dbReference>
<keyword evidence="5" id="KW-0808">Transferase</keyword>
<feature type="compositionally biased region" description="Polar residues" evidence="16">
    <location>
        <begin position="1652"/>
        <end position="1661"/>
    </location>
</feature>
<evidence type="ECO:0000256" key="3">
    <source>
        <dbReference type="ARBA" id="ARBA00022527"/>
    </source>
</evidence>
<dbReference type="SMART" id="SM00220">
    <property type="entry name" value="S_TKc"/>
    <property type="match status" value="1"/>
</dbReference>
<keyword evidence="10" id="KW-0809">Transit peptide</keyword>
<keyword evidence="11" id="KW-0496">Mitochondrion</keyword>
<evidence type="ECO:0000256" key="2">
    <source>
        <dbReference type="ARBA" id="ARBA00007733"/>
    </source>
</evidence>
<evidence type="ECO:0000256" key="12">
    <source>
        <dbReference type="ARBA" id="ARBA00023134"/>
    </source>
</evidence>
<dbReference type="CDD" id="cd01887">
    <property type="entry name" value="IF2_eIF5B"/>
    <property type="match status" value="1"/>
</dbReference>
<feature type="region of interest" description="Disordered" evidence="16">
    <location>
        <begin position="2029"/>
        <end position="2081"/>
    </location>
</feature>
<accession>A0A7R9BYJ3</accession>
<evidence type="ECO:0000256" key="8">
    <source>
        <dbReference type="ARBA" id="ARBA00022840"/>
    </source>
</evidence>
<gene>
    <name evidence="19" type="ORF">NMOB1V02_LOCUS10493</name>
</gene>
<dbReference type="GO" id="GO:0005524">
    <property type="term" value="F:ATP binding"/>
    <property type="evidence" value="ECO:0007669"/>
    <property type="project" value="UniProtKB-UniRule"/>
</dbReference>
<feature type="compositionally biased region" description="Low complexity" evidence="16">
    <location>
        <begin position="1359"/>
        <end position="1374"/>
    </location>
</feature>
<evidence type="ECO:0000256" key="15">
    <source>
        <dbReference type="PROSITE-ProRule" id="PRU10141"/>
    </source>
</evidence>
<evidence type="ECO:0000256" key="11">
    <source>
        <dbReference type="ARBA" id="ARBA00023128"/>
    </source>
</evidence>
<dbReference type="InterPro" id="IPR008271">
    <property type="entry name" value="Ser/Thr_kinase_AS"/>
</dbReference>
<dbReference type="Gene3D" id="2.40.30.10">
    <property type="entry name" value="Translation factors"/>
    <property type="match status" value="2"/>
</dbReference>
<feature type="region of interest" description="Disordered" evidence="16">
    <location>
        <begin position="1400"/>
        <end position="1554"/>
    </location>
</feature>
<dbReference type="CDD" id="cd14073">
    <property type="entry name" value="STKc_NUAK"/>
    <property type="match status" value="1"/>
</dbReference>
<dbReference type="GO" id="GO:0003743">
    <property type="term" value="F:translation initiation factor activity"/>
    <property type="evidence" value="ECO:0007669"/>
    <property type="project" value="UniProtKB-KW"/>
</dbReference>
<dbReference type="SUPFAM" id="SSF50447">
    <property type="entry name" value="Translation proteins"/>
    <property type="match status" value="2"/>
</dbReference>
<evidence type="ECO:0000256" key="5">
    <source>
        <dbReference type="ARBA" id="ARBA00022679"/>
    </source>
</evidence>
<evidence type="ECO:0000256" key="16">
    <source>
        <dbReference type="SAM" id="MobiDB-lite"/>
    </source>
</evidence>
<dbReference type="PROSITE" id="PS00108">
    <property type="entry name" value="PROTEIN_KINASE_ST"/>
    <property type="match status" value="1"/>
</dbReference>
<feature type="compositionally biased region" description="Basic residues" evidence="16">
    <location>
        <begin position="1292"/>
        <end position="1304"/>
    </location>
</feature>
<evidence type="ECO:0000256" key="7">
    <source>
        <dbReference type="ARBA" id="ARBA00022777"/>
    </source>
</evidence>
<dbReference type="InterPro" id="IPR000795">
    <property type="entry name" value="T_Tr_GTP-bd_dom"/>
</dbReference>
<feature type="compositionally biased region" description="Low complexity" evidence="16">
    <location>
        <begin position="1704"/>
        <end position="1732"/>
    </location>
</feature>
<reference evidence="19" key="1">
    <citation type="submission" date="2020-11" db="EMBL/GenBank/DDBJ databases">
        <authorList>
            <person name="Tran Van P."/>
        </authorList>
    </citation>
    <scope>NUCLEOTIDE SEQUENCE</scope>
</reference>
<dbReference type="FunFam" id="2.40.30.10:FF:000008">
    <property type="entry name" value="Translation initiation factor IF-2"/>
    <property type="match status" value="1"/>
</dbReference>
<dbReference type="GO" id="GO:0005739">
    <property type="term" value="C:mitochondrion"/>
    <property type="evidence" value="ECO:0007669"/>
    <property type="project" value="UniProtKB-SubCell"/>
</dbReference>
<feature type="compositionally biased region" description="Basic and acidic residues" evidence="16">
    <location>
        <begin position="1206"/>
        <end position="1225"/>
    </location>
</feature>
<comment type="similarity">
    <text evidence="2">Belongs to the TRAFAC class translation factor GTPase superfamily. Classic translation factor GTPase family. IF-2 subfamily.</text>
</comment>
<feature type="compositionally biased region" description="Low complexity" evidence="16">
    <location>
        <begin position="1817"/>
        <end position="1842"/>
    </location>
</feature>
<feature type="compositionally biased region" description="Basic and acidic residues" evidence="16">
    <location>
        <begin position="1444"/>
        <end position="1465"/>
    </location>
</feature>
<dbReference type="GO" id="GO:0003924">
    <property type="term" value="F:GTPase activity"/>
    <property type="evidence" value="ECO:0007669"/>
    <property type="project" value="InterPro"/>
</dbReference>
<feature type="domain" description="Protein kinase" evidence="17">
    <location>
        <begin position="791"/>
        <end position="1042"/>
    </location>
</feature>
<organism evidence="19">
    <name type="scientific">Notodromas monacha</name>
    <dbReference type="NCBI Taxonomy" id="399045"/>
    <lineage>
        <taxon>Eukaryota</taxon>
        <taxon>Metazoa</taxon>
        <taxon>Ecdysozoa</taxon>
        <taxon>Arthropoda</taxon>
        <taxon>Crustacea</taxon>
        <taxon>Oligostraca</taxon>
        <taxon>Ostracoda</taxon>
        <taxon>Podocopa</taxon>
        <taxon>Podocopida</taxon>
        <taxon>Cypridocopina</taxon>
        <taxon>Cypridoidea</taxon>
        <taxon>Cyprididae</taxon>
        <taxon>Notodromas</taxon>
    </lineage>
</organism>
<evidence type="ECO:0000259" key="17">
    <source>
        <dbReference type="PROSITE" id="PS50011"/>
    </source>
</evidence>
<dbReference type="PROSITE" id="PS51722">
    <property type="entry name" value="G_TR_2"/>
    <property type="match status" value="1"/>
</dbReference>
<dbReference type="SUPFAM" id="SSF56112">
    <property type="entry name" value="Protein kinase-like (PK-like)"/>
    <property type="match status" value="1"/>
</dbReference>
<feature type="region of interest" description="Disordered" evidence="16">
    <location>
        <begin position="1877"/>
        <end position="1930"/>
    </location>
</feature>
<evidence type="ECO:0000313" key="19">
    <source>
        <dbReference type="EMBL" id="CAD7282875.1"/>
    </source>
</evidence>
<dbReference type="InterPro" id="IPR023115">
    <property type="entry name" value="TIF_IF2_dom3"/>
</dbReference>
<dbReference type="InterPro" id="IPR000719">
    <property type="entry name" value="Prot_kinase_dom"/>
</dbReference>
<keyword evidence="3" id="KW-0723">Serine/threonine-protein kinase</keyword>
<feature type="compositionally biased region" description="Low complexity" evidence="16">
    <location>
        <begin position="1508"/>
        <end position="1520"/>
    </location>
</feature>
<keyword evidence="7" id="KW-0418">Kinase</keyword>
<evidence type="ECO:0000256" key="13">
    <source>
        <dbReference type="ARBA" id="ARBA00025162"/>
    </source>
</evidence>
<feature type="compositionally biased region" description="Polar residues" evidence="16">
    <location>
        <begin position="1971"/>
        <end position="1981"/>
    </location>
</feature>
<feature type="domain" description="Tr-type G" evidence="18">
    <location>
        <begin position="217"/>
        <end position="391"/>
    </location>
</feature>
<dbReference type="FunFam" id="3.30.200.20:FF:000315">
    <property type="entry name" value="Calcium-dependent protein kinase 3"/>
    <property type="match status" value="1"/>
</dbReference>
<dbReference type="InterPro" id="IPR044145">
    <property type="entry name" value="IF2_II"/>
</dbReference>
<dbReference type="NCBIfam" id="TIGR00231">
    <property type="entry name" value="small_GTP"/>
    <property type="match status" value="1"/>
</dbReference>
<sequence length="2197" mass="237830">SDALGSGKAGVEEVTLNEVALKGSCTGTSRHLRKFILWRKFCPADVAPIEMRYLCSVIPCRALVAHSGVRVARHSLNSLAFKRLNHDIGTRATFAVLSSLRSQHKVQTADRSKIPHKMKNANASEIISVWKNITVTELAEVFQRDIDAIFEAMLYVPEAEQYDRVDSRIDNIGVVIGIAKRLGVRCTLIANPTLETAEVDDKDVYRRPPASAKVLQKRPPIVTIMGHVDHGKTTLLDTLRHSHVVDSEFGGITQHIGAFSVSLQKGETVTILDTPGHAAFSAMRARGAHCTDIVILVVAADDGVKEQTLESLHHAREAKVPIVVAINKMDKAGVDADRVKRELLQQGLAVEDFGGDVQAVPVSALTGENLVSLIEAVLAEAELLQLKADPTGPVEGVVIESRADQSRGKLATMVVQRGTLRKGSFLVAGESWAKVRAMFTDLGKPLQNAPPSTAVEVIGWRDLPSAGDEILEVESEKKAHAVVHWRKQKRLQEKGEQDDVVVKKKMDEHILEYRKQLEAKRASGKKFGITMTKPSTVFHSRGWRDHGGPKVALVLKGDVDGSVEALLDVIGTYHSPMCLLDVVHYGVGPVSAKDIEYAEAFDGLVYSFNVPVPPDVATKAKNSAVPIKKYNIIYRLIDDLKAEINSRLPPAKMPEIVGTADVLQEFLISDGRKKLPVAGCRCVQGSLKKKLSFRVRRNEEVIYDGAVTSIRHLKNEVESINKDTECGICFEDHSVRVQLGDVVECYEMVDEKNNAVNMVVGGADYPTIMLGMESTAGVRLNSHKHKLKHRFEIVRKLGQGTYGKVQLAVNRETGQEVAIKTIKKAKIETEQDLVRIRREIQIMSSVQHPSIIHIYEVFENREKMILVMEYASGGELYDYLSDRKVLAEEEARRIFRQISAAVYYCHKHKICHRDLKLENILLDDKGNAKIADFGLSNVFDNKNCLSTFCGSPLYASPEIVKGVPYYGPEVDCWSLGVLLYTLVYGAMPFDGSNFKRLVRQITSGEYFEPKKKSDASELIHDMLTVSAKRRANIEDICSHWWVNEGYSISCLEVADELACQTPVRLDLLLSIAPAPKSSEKLVVEKPETLEKDDSCLANGNDADPRSEPVVLGAEAFPEMPMKSKSAHQPKSVSSSTVPESSSVTKNASQECSIAEVVSSSSLKEASATCVQPASPIQVKPFTDDDDEPEASNTAAKDIPKTCGSEAKAEDVGHSSKEIPDSSVKDKAKKVKKKLTTEKTSKGNVDLQTISEASPEIAGSRKSSTATVESPKPKDASRKSPEATTPTSETPKKKVVKKVIKSRTAKPKEDQAAAAAAAPAPAKSTVEKRSSPPATSDPKKPSISRRNSKNIMEVAKMFDSSPAATTASPAAPTSSKTLERPKKVLLSGLSNIKDAKKAFEAKNSVDAKPKPLLLPSRTVSDAKRKFELPPAAPKPLPSAAGTLKSKTESKIGEKLSRIVVKKEKSPPKNSNLSEASAPKTPPVIDQHSVPEASKISASLPEVEKPVESPPSSKISPSSNSRPEGDNVSESPSVVEKIVAHPPAAPKTRENSELVTEKVIETPINKEAVVQEGQIGSSVMKTAAEDASSSPKFSEPSKAPKKKIETEKPKLSLKMKHESPKKAEDPRPNSTDTVFMEISPSVRVEATMKIDSGPENTPSTLATLGSPPTNKPSSSSSVTEPSSQSAIIPGTETSFLRKLTAPPPTTTTSSSSSGMTFTSRRPPVMPVSSSTVGSREGSTTPTPQETRLGAVRAQSLGKERLVPIFLADSDVPVNNSTLVANSRDASARSVIATALERRNSARCERNWERFAPCSGAEASPMSLQSPSVSSTSSLMGSLSSQPSMIPTPSPAGVSSSTHPGLKHSRREYIIPIALEDGGFAATPTPTPSSATSIASSMSSSPFFSRERSMTPGETTPESGRCSASSRTSSGRRMWSLFNEDDVPSVGNMRLQRLSSFGKSMPTSNAAYRAATSARKTSSQSKPFKSSIDRSDSFSSAGEEDDDEEGFEILTAESLFSTLLARVRSLSRRMNKDGDMLNRMQMSSPAVTTTMSEPTSQSSASWSERPLHTRCGTRASKSPVRSGSLRSTYATSGVALGSSGNPGFGGVPIRSTATLPRSNQSSPAHLYRSGYGRNFDYEAYPENADGFRKPRDADVDACYSDSAALPGSSYSSSGVEIERLFWCHGAIIFGVMFHNVCEFL</sequence>
<dbReference type="PROSITE" id="PS00107">
    <property type="entry name" value="PROTEIN_KINASE_ATP"/>
    <property type="match status" value="1"/>
</dbReference>
<name>A0A7R9BYJ3_9CRUS</name>
<dbReference type="Pfam" id="PF11987">
    <property type="entry name" value="IF-2"/>
    <property type="match status" value="1"/>
</dbReference>
<dbReference type="FunFam" id="2.40.30.10:FF:000007">
    <property type="entry name" value="Translation initiation factor IF-2"/>
    <property type="match status" value="1"/>
</dbReference>
<protein>
    <recommendedName>
        <fullName evidence="14">Translation initiation factor IF-2, mitochondrial</fullName>
    </recommendedName>
</protein>
<dbReference type="Gene3D" id="3.40.50.300">
    <property type="entry name" value="P-loop containing nucleotide triphosphate hydrolases"/>
    <property type="match status" value="1"/>
</dbReference>
<keyword evidence="9" id="KW-0648">Protein biosynthesis</keyword>
<feature type="compositionally biased region" description="Polar residues" evidence="16">
    <location>
        <begin position="2037"/>
        <end position="2059"/>
    </location>
</feature>
<evidence type="ECO:0000256" key="10">
    <source>
        <dbReference type="ARBA" id="ARBA00022946"/>
    </source>
</evidence>
<keyword evidence="4" id="KW-0396">Initiation factor</keyword>
<evidence type="ECO:0000259" key="18">
    <source>
        <dbReference type="PROSITE" id="PS51722"/>
    </source>
</evidence>
<evidence type="ECO:0000256" key="4">
    <source>
        <dbReference type="ARBA" id="ARBA00022540"/>
    </source>
</evidence>
<comment type="subcellular location">
    <subcellularLocation>
        <location evidence="1">Mitochondrion</location>
    </subcellularLocation>
</comment>
<dbReference type="InterPro" id="IPR027417">
    <property type="entry name" value="P-loop_NTPase"/>
</dbReference>
<dbReference type="InterPro" id="IPR000178">
    <property type="entry name" value="TF_IF2_bacterial-like"/>
</dbReference>
<dbReference type="OrthoDB" id="361630at2759"/>
<dbReference type="InterPro" id="IPR005225">
    <property type="entry name" value="Small_GTP-bd"/>
</dbReference>
<feature type="compositionally biased region" description="Low complexity" evidence="16">
    <location>
        <begin position="1311"/>
        <end position="1321"/>
    </location>
</feature>
<feature type="region of interest" description="Disordered" evidence="16">
    <location>
        <begin position="1119"/>
        <end position="1150"/>
    </location>
</feature>
<dbReference type="Pfam" id="PF00069">
    <property type="entry name" value="Pkinase"/>
    <property type="match status" value="1"/>
</dbReference>
<feature type="region of interest" description="Disordered" evidence="16">
    <location>
        <begin position="1568"/>
        <end position="1742"/>
    </location>
</feature>
<keyword evidence="12" id="KW-0342">GTP-binding</keyword>
<feature type="compositionally biased region" description="Polar residues" evidence="16">
    <location>
        <begin position="2072"/>
        <end position="2081"/>
    </location>
</feature>
<dbReference type="FunFam" id="1.10.510.10:FF:000389">
    <property type="entry name" value="Uncharacterized protein, isoform E"/>
    <property type="match status" value="1"/>
</dbReference>
<dbReference type="InterPro" id="IPR053905">
    <property type="entry name" value="EF-G-like_DII"/>
</dbReference>
<dbReference type="SUPFAM" id="SSF52156">
    <property type="entry name" value="Initiation factor IF2/eIF5b, domain 3"/>
    <property type="match status" value="1"/>
</dbReference>
<feature type="compositionally biased region" description="Low complexity" evidence="16">
    <location>
        <begin position="1916"/>
        <end position="1930"/>
    </location>
</feature>
<feature type="compositionally biased region" description="Basic and acidic residues" evidence="16">
    <location>
        <begin position="1600"/>
        <end position="1625"/>
    </location>
</feature>
<evidence type="ECO:0000256" key="9">
    <source>
        <dbReference type="ARBA" id="ARBA00022917"/>
    </source>
</evidence>
<proteinExistence type="inferred from homology"/>
<dbReference type="InterPro" id="IPR036925">
    <property type="entry name" value="TIF_IF2_dom3_sf"/>
</dbReference>
<evidence type="ECO:0000256" key="1">
    <source>
        <dbReference type="ARBA" id="ARBA00004173"/>
    </source>
</evidence>
<dbReference type="CDD" id="cd03702">
    <property type="entry name" value="IF2_mtIF2_II"/>
    <property type="match status" value="1"/>
</dbReference>
<feature type="region of interest" description="Disordered" evidence="16">
    <location>
        <begin position="1176"/>
        <end position="1381"/>
    </location>
</feature>
<evidence type="ECO:0000256" key="14">
    <source>
        <dbReference type="ARBA" id="ARBA00044200"/>
    </source>
</evidence>
<dbReference type="InterPro" id="IPR015760">
    <property type="entry name" value="TIF_IF2"/>
</dbReference>
<dbReference type="Pfam" id="PF22042">
    <property type="entry name" value="EF-G_D2"/>
    <property type="match status" value="1"/>
</dbReference>
<dbReference type="PANTHER" id="PTHR43381:SF20">
    <property type="entry name" value="TRANSLATION INITIATION FACTOR IF-2, MITOCHONDRIAL"/>
    <property type="match status" value="1"/>
</dbReference>
<dbReference type="InterPro" id="IPR017441">
    <property type="entry name" value="Protein_kinase_ATP_BS"/>
</dbReference>
<dbReference type="SUPFAM" id="SSF52540">
    <property type="entry name" value="P-loop containing nucleoside triphosphate hydrolases"/>
    <property type="match status" value="1"/>
</dbReference>
<dbReference type="FunFam" id="3.40.50.300:FF:000019">
    <property type="entry name" value="Translation initiation factor IF-2"/>
    <property type="match status" value="1"/>
</dbReference>
<feature type="compositionally biased region" description="Low complexity" evidence="16">
    <location>
        <begin position="1877"/>
        <end position="1901"/>
    </location>
</feature>
<feature type="non-terminal residue" evidence="19">
    <location>
        <position position="1"/>
    </location>
</feature>
<dbReference type="EMBL" id="CAJPEX010004442">
    <property type="protein sequence ID" value="CAG0923027.1"/>
    <property type="molecule type" value="Genomic_DNA"/>
</dbReference>
<dbReference type="GO" id="GO:0005525">
    <property type="term" value="F:GTP binding"/>
    <property type="evidence" value="ECO:0007669"/>
    <property type="project" value="UniProtKB-KW"/>
</dbReference>
<dbReference type="InterPro" id="IPR009000">
    <property type="entry name" value="Transl_B-barrel_sf"/>
</dbReference>
<dbReference type="Pfam" id="PF00009">
    <property type="entry name" value="GTP_EFTU"/>
    <property type="match status" value="1"/>
</dbReference>
<dbReference type="HAMAP" id="MF_00100_B">
    <property type="entry name" value="IF_2_B"/>
    <property type="match status" value="1"/>
</dbReference>
<keyword evidence="8 15" id="KW-0067">ATP-binding</keyword>
<dbReference type="PROSITE" id="PS50011">
    <property type="entry name" value="PROTEIN_KINASE_DOM"/>
    <property type="match status" value="1"/>
</dbReference>
<feature type="compositionally biased region" description="Low complexity" evidence="16">
    <location>
        <begin position="1664"/>
        <end position="1683"/>
    </location>
</feature>